<dbReference type="eggNOG" id="ENOG50330W8">
    <property type="taxonomic scope" value="Bacteria"/>
</dbReference>
<dbReference type="Proteomes" id="UP000000647">
    <property type="component" value="Chromosome"/>
</dbReference>
<evidence type="ECO:0000256" key="4">
    <source>
        <dbReference type="ARBA" id="ARBA00016274"/>
    </source>
</evidence>
<protein>
    <recommendedName>
        <fullName evidence="4">Nitrogenase-stabilizing/protective protein NifW</fullName>
    </recommendedName>
</protein>
<dbReference type="STRING" id="349124.Hhal_0278"/>
<keyword evidence="5" id="KW-0535">Nitrogen fixation</keyword>
<comment type="function">
    <text evidence="1">May protect the nitrogenase Fe-Mo protein from oxidative damage.</text>
</comment>
<dbReference type="RefSeq" id="WP_011813095.1">
    <property type="nucleotide sequence ID" value="NC_008789.1"/>
</dbReference>
<proteinExistence type="inferred from homology"/>
<dbReference type="AlphaFoldDB" id="A1WTR0"/>
<dbReference type="HOGENOM" id="CLU_145318_1_0_6"/>
<sequence length="111" mass="12240">MKWLEALEPESEEGLEGIEAWLEGLGVAHDPQLVRVYRLHILQRFHDYATAEPPSHPAEAEAHARALLQRAHDDFVGSDARSQAALRIHRQAARGATAEVPVAHIGRGRVG</sequence>
<organism evidence="6 7">
    <name type="scientific">Halorhodospira halophila (strain DSM 244 / SL1)</name>
    <name type="common">Ectothiorhodospira halophila (strain DSM 244 / SL1)</name>
    <dbReference type="NCBI Taxonomy" id="349124"/>
    <lineage>
        <taxon>Bacteria</taxon>
        <taxon>Pseudomonadati</taxon>
        <taxon>Pseudomonadota</taxon>
        <taxon>Gammaproteobacteria</taxon>
        <taxon>Chromatiales</taxon>
        <taxon>Ectothiorhodospiraceae</taxon>
        <taxon>Halorhodospira</taxon>
    </lineage>
</organism>
<dbReference type="GO" id="GO:0009399">
    <property type="term" value="P:nitrogen fixation"/>
    <property type="evidence" value="ECO:0007669"/>
    <property type="project" value="InterPro"/>
</dbReference>
<evidence type="ECO:0000313" key="7">
    <source>
        <dbReference type="Proteomes" id="UP000000647"/>
    </source>
</evidence>
<evidence type="ECO:0000256" key="5">
    <source>
        <dbReference type="ARBA" id="ARBA00023231"/>
    </source>
</evidence>
<dbReference type="EMBL" id="CP000544">
    <property type="protein sequence ID" value="ABM61072.1"/>
    <property type="molecule type" value="Genomic_DNA"/>
</dbReference>
<dbReference type="OrthoDB" id="9811868at2"/>
<evidence type="ECO:0000256" key="3">
    <source>
        <dbReference type="ARBA" id="ARBA00011284"/>
    </source>
</evidence>
<comment type="subunit">
    <text evidence="3">Homotrimer; associates with NifD.</text>
</comment>
<reference evidence="7" key="1">
    <citation type="submission" date="2006-12" db="EMBL/GenBank/DDBJ databases">
        <title>Complete sequence of Halorhodospira halophila SL1.</title>
        <authorList>
            <consortium name="US DOE Joint Genome Institute"/>
            <person name="Copeland A."/>
            <person name="Lucas S."/>
            <person name="Lapidus A."/>
            <person name="Barry K."/>
            <person name="Detter J.C."/>
            <person name="Glavina del Rio T."/>
            <person name="Hammon N."/>
            <person name="Israni S."/>
            <person name="Dalin E."/>
            <person name="Tice H."/>
            <person name="Pitluck S."/>
            <person name="Saunders E."/>
            <person name="Brettin T."/>
            <person name="Bruce D."/>
            <person name="Han C."/>
            <person name="Tapia R."/>
            <person name="Schmutz J."/>
            <person name="Larimer F."/>
            <person name="Land M."/>
            <person name="Hauser L."/>
            <person name="Kyrpides N."/>
            <person name="Mikhailova N."/>
            <person name="Hoff W."/>
            <person name="Richardson P."/>
        </authorList>
    </citation>
    <scope>NUCLEOTIDE SEQUENCE [LARGE SCALE GENOMIC DNA]</scope>
    <source>
        <strain evidence="7">DSM 244 / SL1</strain>
    </source>
</reference>
<accession>A1WTR0</accession>
<comment type="similarity">
    <text evidence="2">Belongs to the NifW family.</text>
</comment>
<dbReference type="Pfam" id="PF03206">
    <property type="entry name" value="NifW"/>
    <property type="match status" value="1"/>
</dbReference>
<evidence type="ECO:0000256" key="1">
    <source>
        <dbReference type="ARBA" id="ARBA00002247"/>
    </source>
</evidence>
<reference evidence="6 7" key="2">
    <citation type="journal article" date="2013" name="Stand. Genomic Sci.">
        <title>Complete genome sequence of Halorhodospira halophila SL1.</title>
        <authorList>
            <person name="Challacombe J.F."/>
            <person name="Majid S."/>
            <person name="Deole R."/>
            <person name="Brettin T.S."/>
            <person name="Bruce D."/>
            <person name="Delano S.F."/>
            <person name="Detter J.C."/>
            <person name="Gleasner C.D."/>
            <person name="Han C.S."/>
            <person name="Misra M."/>
            <person name="Reitenga K.G."/>
            <person name="Mikhailova N."/>
            <person name="Woyke T."/>
            <person name="Pitluck S."/>
            <person name="Nolan M."/>
            <person name="Land M.L."/>
            <person name="Saunders E."/>
            <person name="Tapia R."/>
            <person name="Lapidus A."/>
            <person name="Ivanova N."/>
            <person name="Hoff W.D."/>
        </authorList>
    </citation>
    <scope>NUCLEOTIDE SEQUENCE [LARGE SCALE GENOMIC DNA]</scope>
    <source>
        <strain evidence="7">DSM 244 / SL1</strain>
    </source>
</reference>
<gene>
    <name evidence="6" type="ordered locus">Hhal_0278</name>
</gene>
<dbReference type="KEGG" id="hha:Hhal_0278"/>
<dbReference type="InterPro" id="IPR004893">
    <property type="entry name" value="NifW"/>
</dbReference>
<evidence type="ECO:0000313" key="6">
    <source>
        <dbReference type="EMBL" id="ABM61072.1"/>
    </source>
</evidence>
<evidence type="ECO:0000256" key="2">
    <source>
        <dbReference type="ARBA" id="ARBA00008351"/>
    </source>
</evidence>
<keyword evidence="7" id="KW-1185">Reference proteome</keyword>
<name>A1WTR0_HALHL</name>